<dbReference type="AlphaFoldDB" id="A0A6J4K429"/>
<dbReference type="Pfam" id="PF09939">
    <property type="entry name" value="DUF2171"/>
    <property type="match status" value="1"/>
</dbReference>
<evidence type="ECO:0008006" key="3">
    <source>
        <dbReference type="Google" id="ProtNLM"/>
    </source>
</evidence>
<reference evidence="2" key="1">
    <citation type="submission" date="2020-02" db="EMBL/GenBank/DDBJ databases">
        <authorList>
            <person name="Meier V. D."/>
        </authorList>
    </citation>
    <scope>NUCLEOTIDE SEQUENCE</scope>
    <source>
        <strain evidence="2">AVDCRST_MAG40</strain>
    </source>
</reference>
<sequence>MADSDNISEHMQVVGSDGEHVGTVDHVERGRIKLTRNDPASGGEHHYIEPDQVRTVDDRITLDRPADEVRRSWQAENDQRGMR</sequence>
<organism evidence="2">
    <name type="scientific">uncultured Gemmatimonadaceae bacterium</name>
    <dbReference type="NCBI Taxonomy" id="246130"/>
    <lineage>
        <taxon>Bacteria</taxon>
        <taxon>Pseudomonadati</taxon>
        <taxon>Gemmatimonadota</taxon>
        <taxon>Gemmatimonadia</taxon>
        <taxon>Gemmatimonadales</taxon>
        <taxon>Gemmatimonadaceae</taxon>
        <taxon>environmental samples</taxon>
    </lineage>
</organism>
<proteinExistence type="predicted"/>
<feature type="region of interest" description="Disordered" evidence="1">
    <location>
        <begin position="59"/>
        <end position="83"/>
    </location>
</feature>
<accession>A0A6J4K429</accession>
<evidence type="ECO:0000313" key="2">
    <source>
        <dbReference type="EMBL" id="CAA9295274.1"/>
    </source>
</evidence>
<name>A0A6J4K429_9BACT</name>
<feature type="region of interest" description="Disordered" evidence="1">
    <location>
        <begin position="1"/>
        <end position="25"/>
    </location>
</feature>
<gene>
    <name evidence="2" type="ORF">AVDCRST_MAG40-10</name>
</gene>
<evidence type="ECO:0000256" key="1">
    <source>
        <dbReference type="SAM" id="MobiDB-lite"/>
    </source>
</evidence>
<dbReference type="InterPro" id="IPR018684">
    <property type="entry name" value="DUF2171"/>
</dbReference>
<protein>
    <recommendedName>
        <fullName evidence="3">DUF2171 domain-containing protein</fullName>
    </recommendedName>
</protein>
<dbReference type="EMBL" id="CADCTX010000001">
    <property type="protein sequence ID" value="CAA9295274.1"/>
    <property type="molecule type" value="Genomic_DNA"/>
</dbReference>